<dbReference type="InterPro" id="IPR035905">
    <property type="entry name" value="Barstar-like_sf"/>
</dbReference>
<evidence type="ECO:0000256" key="1">
    <source>
        <dbReference type="ARBA" id="ARBA00006845"/>
    </source>
</evidence>
<dbReference type="AlphaFoldDB" id="A0AB39M223"/>
<proteinExistence type="inferred from homology"/>
<accession>A0AB39M223</accession>
<reference evidence="3" key="1">
    <citation type="submission" date="2024-07" db="EMBL/GenBank/DDBJ databases">
        <authorList>
            <person name="Yu S.T."/>
        </authorList>
    </citation>
    <scope>NUCLEOTIDE SEQUENCE</scope>
    <source>
        <strain evidence="3">R08</strain>
    </source>
</reference>
<name>A0AB39M223_9ACTN</name>
<dbReference type="Gene3D" id="3.30.370.10">
    <property type="entry name" value="Barstar-like"/>
    <property type="match status" value="1"/>
</dbReference>
<dbReference type="InterPro" id="IPR000468">
    <property type="entry name" value="Barstar"/>
</dbReference>
<dbReference type="RefSeq" id="WP_369186278.1">
    <property type="nucleotide sequence ID" value="NZ_CP163431.1"/>
</dbReference>
<dbReference type="EMBL" id="CP163431">
    <property type="protein sequence ID" value="XDP98987.1"/>
    <property type="molecule type" value="Genomic_DNA"/>
</dbReference>
<sequence>MGAPKYVLLSYDEGAEAAGEDGYEQTWALCQDADDLFADPPPPVRETYELLGCTPEGALRTALARARADGPAPLGQLILETLDKRGGGVDEWWLEDVHVLGDRPCARDLSLRDVTVEGSRSDDNPLDYPQCPPLSPGYRLRGANGEPWGGCRDLAHVQEDRPEQLEPPLRLLGCSPRGALRVALDAGEEDLGHVKVVRVDSSGRSVQAAAEGELRAWIPSARGPGLVDLTLDPWSERPPLAAREVWDLWSEGRPSEPNRWAGCDAAGRRFWLSTALANHPHTLPDRPPGTTYHLDGSHITDPPGLFCALGETVNGPAGYFGWGWDALDDCLRGNWGAAPPFTLVWHDADVARACLGPAPHAPTFEEILALLAERHADVRLA</sequence>
<dbReference type="SUPFAM" id="SSF52038">
    <property type="entry name" value="Barstar-related"/>
    <property type="match status" value="1"/>
</dbReference>
<protein>
    <submittedName>
        <fullName evidence="3">Barstar family protein</fullName>
    </submittedName>
</protein>
<feature type="domain" description="Barstar (barnase inhibitor)" evidence="2">
    <location>
        <begin position="291"/>
        <end position="373"/>
    </location>
</feature>
<comment type="similarity">
    <text evidence="1">Belongs to the barstar family.</text>
</comment>
<organism evidence="3">
    <name type="scientific">Streptomyces sp. R08</name>
    <dbReference type="NCBI Taxonomy" id="3238624"/>
    <lineage>
        <taxon>Bacteria</taxon>
        <taxon>Bacillati</taxon>
        <taxon>Actinomycetota</taxon>
        <taxon>Actinomycetes</taxon>
        <taxon>Kitasatosporales</taxon>
        <taxon>Streptomycetaceae</taxon>
        <taxon>Streptomyces</taxon>
    </lineage>
</organism>
<evidence type="ECO:0000259" key="2">
    <source>
        <dbReference type="Pfam" id="PF01337"/>
    </source>
</evidence>
<evidence type="ECO:0000313" key="3">
    <source>
        <dbReference type="EMBL" id="XDP98987.1"/>
    </source>
</evidence>
<gene>
    <name evidence="3" type="ORF">AB5J58_01720</name>
</gene>
<dbReference type="Pfam" id="PF01337">
    <property type="entry name" value="Barstar"/>
    <property type="match status" value="1"/>
</dbReference>